<dbReference type="GO" id="GO:0071513">
    <property type="term" value="C:phosphopantothenoylcysteine decarboxylase complex"/>
    <property type="evidence" value="ECO:0007669"/>
    <property type="project" value="TreeGrafter"/>
</dbReference>
<organism evidence="2 3">
    <name type="scientific">Clavibacter michiganensis subsp. michiganensis</name>
    <dbReference type="NCBI Taxonomy" id="33013"/>
    <lineage>
        <taxon>Bacteria</taxon>
        <taxon>Bacillati</taxon>
        <taxon>Actinomycetota</taxon>
        <taxon>Actinomycetes</taxon>
        <taxon>Micrococcales</taxon>
        <taxon>Microbacteriaceae</taxon>
        <taxon>Clavibacter</taxon>
    </lineage>
</organism>
<dbReference type="GeneID" id="92949721"/>
<evidence type="ECO:0000259" key="1">
    <source>
        <dbReference type="Pfam" id="PF02441"/>
    </source>
</evidence>
<proteinExistence type="predicted"/>
<feature type="domain" description="Flavoprotein" evidence="1">
    <location>
        <begin position="20"/>
        <end position="163"/>
    </location>
</feature>
<comment type="caution">
    <text evidence="2">The sequence shown here is derived from an EMBL/GenBank/DDBJ whole genome shotgun (WGS) entry which is preliminary data.</text>
</comment>
<dbReference type="AlphaFoldDB" id="A0A1Y3FH04"/>
<evidence type="ECO:0000313" key="3">
    <source>
        <dbReference type="Proteomes" id="UP000195062"/>
    </source>
</evidence>
<dbReference type="OMA" id="GRMEAWV"/>
<sequence length="211" mass="22042">MTPAPETFSRPRDLPLARGRLLLIGTGAFGVTQLPQWIVALRRWYGVDVRTCVTHSAVRLVAPGALAVASGHAVAGPDWDTSTGRVPHRDLASWPDLVIVAPATTAFIGKLAHGQPDSLALACAMDTSAPVVVAPSLPEGTSRFPPVVRNLRSLAADGIFVVPTIAGVSLDDGGPTTGAMAGLVDILRHARHAVHAPGSPEDASRERESHE</sequence>
<dbReference type="RefSeq" id="WP_011931903.1">
    <property type="nucleotide sequence ID" value="NZ_CP033724.1"/>
</dbReference>
<dbReference type="Gene3D" id="3.40.50.1950">
    <property type="entry name" value="Flavin prenyltransferase-like"/>
    <property type="match status" value="1"/>
</dbReference>
<dbReference type="Pfam" id="PF02441">
    <property type="entry name" value="Flavoprotein"/>
    <property type="match status" value="1"/>
</dbReference>
<dbReference type="EMBL" id="MDHH01000004">
    <property type="protein sequence ID" value="OUE00878.1"/>
    <property type="molecule type" value="Genomic_DNA"/>
</dbReference>
<dbReference type="InterPro" id="IPR003382">
    <property type="entry name" value="Flavoprotein"/>
</dbReference>
<name>A0A1Y3FH04_CLAMM</name>
<dbReference type="Proteomes" id="UP000195062">
    <property type="component" value="Unassembled WGS sequence"/>
</dbReference>
<dbReference type="GO" id="GO:0010181">
    <property type="term" value="F:FMN binding"/>
    <property type="evidence" value="ECO:0007669"/>
    <property type="project" value="TreeGrafter"/>
</dbReference>
<dbReference type="GO" id="GO:0015937">
    <property type="term" value="P:coenzyme A biosynthetic process"/>
    <property type="evidence" value="ECO:0007669"/>
    <property type="project" value="TreeGrafter"/>
</dbReference>
<dbReference type="PANTHER" id="PTHR14359:SF6">
    <property type="entry name" value="PHOSPHOPANTOTHENOYLCYSTEINE DECARBOXYLASE"/>
    <property type="match status" value="1"/>
</dbReference>
<evidence type="ECO:0000313" key="2">
    <source>
        <dbReference type="EMBL" id="OUE00878.1"/>
    </source>
</evidence>
<protein>
    <submittedName>
        <fullName evidence="2">Coenzyme A biosynthesis bifunctional protein CoaBC</fullName>
    </submittedName>
</protein>
<gene>
    <name evidence="2" type="primary">coaBC_2</name>
    <name evidence="2" type="ORF">CMMCAS07_15680</name>
</gene>
<reference evidence="2 3" key="1">
    <citation type="submission" date="2016-08" db="EMBL/GenBank/DDBJ databases">
        <title>Genome sequence of Clavibacter michiganensis subsp. michiganensis strain CASJ007.</title>
        <authorList>
            <person name="Thapa S.P."/>
            <person name="Coaker G."/>
        </authorList>
    </citation>
    <scope>NUCLEOTIDE SEQUENCE [LARGE SCALE GENOMIC DNA]</scope>
    <source>
        <strain evidence="2">CASJ007</strain>
    </source>
</reference>
<dbReference type="PANTHER" id="PTHR14359">
    <property type="entry name" value="HOMO-OLIGOMERIC FLAVIN CONTAINING CYS DECARBOXYLASE FAMILY"/>
    <property type="match status" value="1"/>
</dbReference>
<dbReference type="GO" id="GO:0004633">
    <property type="term" value="F:phosphopantothenoylcysteine decarboxylase activity"/>
    <property type="evidence" value="ECO:0007669"/>
    <property type="project" value="TreeGrafter"/>
</dbReference>
<dbReference type="InterPro" id="IPR036551">
    <property type="entry name" value="Flavin_trans-like"/>
</dbReference>
<accession>A0A1Y3FH04</accession>
<keyword evidence="3" id="KW-1185">Reference proteome</keyword>
<dbReference type="SUPFAM" id="SSF52507">
    <property type="entry name" value="Homo-oligomeric flavin-containing Cys decarboxylases, HFCD"/>
    <property type="match status" value="1"/>
</dbReference>